<organism evidence="2">
    <name type="scientific">Bacteroides ovatus</name>
    <dbReference type="NCBI Taxonomy" id="28116"/>
    <lineage>
        <taxon>Bacteria</taxon>
        <taxon>Pseudomonadati</taxon>
        <taxon>Bacteroidota</taxon>
        <taxon>Bacteroidia</taxon>
        <taxon>Bacteroidales</taxon>
        <taxon>Bacteroidaceae</taxon>
        <taxon>Bacteroides</taxon>
    </lineage>
</organism>
<name>A0A641RGX1_BACOV</name>
<dbReference type="EMBL" id="VWKO01000622">
    <property type="protein sequence ID" value="KAA4014687.1"/>
    <property type="molecule type" value="Genomic_DNA"/>
</dbReference>
<reference evidence="2" key="1">
    <citation type="journal article" date="2019" name="Nat. Med.">
        <title>A library of human gut bacterial isolates paired with longitudinal multiomics data enables mechanistic microbiome research.</title>
        <authorList>
            <person name="Poyet M."/>
            <person name="Groussin M."/>
            <person name="Gibbons S.M."/>
            <person name="Avila-Pacheco J."/>
            <person name="Jiang X."/>
            <person name="Kearney S.M."/>
            <person name="Perrotta A.R."/>
            <person name="Berdy B."/>
            <person name="Zhao S."/>
            <person name="Lieberman T.D."/>
            <person name="Swanson P.K."/>
            <person name="Smith M."/>
            <person name="Roesemann S."/>
            <person name="Alexander J.E."/>
            <person name="Rich S.A."/>
            <person name="Livny J."/>
            <person name="Vlamakis H."/>
            <person name="Clish C."/>
            <person name="Bullock K."/>
            <person name="Deik A."/>
            <person name="Scott J."/>
            <person name="Pierce K.A."/>
            <person name="Xavier R.J."/>
            <person name="Alm E.J."/>
        </authorList>
    </citation>
    <scope>NUCLEOTIDE SEQUENCE</scope>
    <source>
        <strain evidence="2">BIOML-A147</strain>
    </source>
</reference>
<proteinExistence type="predicted"/>
<feature type="non-terminal residue" evidence="2">
    <location>
        <position position="33"/>
    </location>
</feature>
<evidence type="ECO:0000313" key="2">
    <source>
        <dbReference type="EMBL" id="KAA4014687.1"/>
    </source>
</evidence>
<sequence>MEDLQRLYPIGIQTFSKIREGNYLYVDKTEYVY</sequence>
<accession>A0A641RGX1</accession>
<dbReference type="Pfam" id="PF09820">
    <property type="entry name" value="AAA-ATPase_like"/>
    <property type="match status" value="1"/>
</dbReference>
<evidence type="ECO:0000259" key="1">
    <source>
        <dbReference type="Pfam" id="PF09820"/>
    </source>
</evidence>
<dbReference type="InterPro" id="IPR018631">
    <property type="entry name" value="AAA-ATPase-like_dom"/>
</dbReference>
<protein>
    <submittedName>
        <fullName evidence="2">AAA family ATPase</fullName>
    </submittedName>
</protein>
<comment type="caution">
    <text evidence="2">The sequence shown here is derived from an EMBL/GenBank/DDBJ whole genome shotgun (WGS) entry which is preliminary data.</text>
</comment>
<feature type="domain" description="AAA-ATPase-like" evidence="1">
    <location>
        <begin position="9"/>
        <end position="33"/>
    </location>
</feature>
<gene>
    <name evidence="2" type="ORF">F3D60_32535</name>
</gene>
<dbReference type="AlphaFoldDB" id="A0A641RGX1"/>